<feature type="signal peptide" evidence="2">
    <location>
        <begin position="1"/>
        <end position="23"/>
    </location>
</feature>
<dbReference type="RefSeq" id="WP_204547195.1">
    <property type="nucleotide sequence ID" value="NZ_JAFBFI010000026.1"/>
</dbReference>
<dbReference type="PROSITE" id="PS51257">
    <property type="entry name" value="PROKAR_LIPOPROTEIN"/>
    <property type="match status" value="1"/>
</dbReference>
<keyword evidence="4" id="KW-1185">Reference proteome</keyword>
<comment type="caution">
    <text evidence="3">The sequence shown here is derived from an EMBL/GenBank/DDBJ whole genome shotgun (WGS) entry which is preliminary data.</text>
</comment>
<feature type="coiled-coil region" evidence="1">
    <location>
        <begin position="56"/>
        <end position="114"/>
    </location>
</feature>
<name>A0ABS2QMV1_9BACI</name>
<gene>
    <name evidence="3" type="ORF">JOC77_003969</name>
</gene>
<keyword evidence="2" id="KW-0732">Signal</keyword>
<accession>A0ABS2QMV1</accession>
<evidence type="ECO:0000256" key="2">
    <source>
        <dbReference type="SAM" id="SignalP"/>
    </source>
</evidence>
<evidence type="ECO:0000313" key="3">
    <source>
        <dbReference type="EMBL" id="MBM7694506.1"/>
    </source>
</evidence>
<reference evidence="3 4" key="1">
    <citation type="submission" date="2021-01" db="EMBL/GenBank/DDBJ databases">
        <title>Genomic Encyclopedia of Type Strains, Phase IV (KMG-IV): sequencing the most valuable type-strain genomes for metagenomic binning, comparative biology and taxonomic classification.</title>
        <authorList>
            <person name="Goeker M."/>
        </authorList>
    </citation>
    <scope>NUCLEOTIDE SEQUENCE [LARGE SCALE GENOMIC DNA]</scope>
    <source>
        <strain evidence="3 4">DSM 105482</strain>
    </source>
</reference>
<evidence type="ECO:0000256" key="1">
    <source>
        <dbReference type="SAM" id="Coils"/>
    </source>
</evidence>
<dbReference type="Proteomes" id="UP000823486">
    <property type="component" value="Unassembled WGS sequence"/>
</dbReference>
<sequence length="146" mass="16127">MRKALLMITITASLLLSACSSLGDVNNSLDYVNKATEHLNNLSNFAEEAPKMIQEAAVDAAVKKNLENELTSLKEELTQFNSMKDVPSMAEDLHQQLITKNEEVIAEINKLMANGQVALDKLEASELIILVNDLEKLMNRIESLGL</sequence>
<evidence type="ECO:0000313" key="4">
    <source>
        <dbReference type="Proteomes" id="UP000823486"/>
    </source>
</evidence>
<keyword evidence="1" id="KW-0175">Coiled coil</keyword>
<organism evidence="3 4">
    <name type="scientific">Peribacillus deserti</name>
    <dbReference type="NCBI Taxonomy" id="673318"/>
    <lineage>
        <taxon>Bacteria</taxon>
        <taxon>Bacillati</taxon>
        <taxon>Bacillota</taxon>
        <taxon>Bacilli</taxon>
        <taxon>Bacillales</taxon>
        <taxon>Bacillaceae</taxon>
        <taxon>Peribacillus</taxon>
    </lineage>
</organism>
<dbReference type="Pfam" id="PF19903">
    <property type="entry name" value="DUF6376"/>
    <property type="match status" value="1"/>
</dbReference>
<feature type="chain" id="PRO_5047486673" evidence="2">
    <location>
        <begin position="24"/>
        <end position="146"/>
    </location>
</feature>
<protein>
    <submittedName>
        <fullName evidence="3">Phage-related minor tail protein</fullName>
    </submittedName>
</protein>
<dbReference type="EMBL" id="JAFBFI010000026">
    <property type="protein sequence ID" value="MBM7694506.1"/>
    <property type="molecule type" value="Genomic_DNA"/>
</dbReference>
<proteinExistence type="predicted"/>
<dbReference type="InterPro" id="IPR045956">
    <property type="entry name" value="DUF6376"/>
</dbReference>